<evidence type="ECO:0008006" key="3">
    <source>
        <dbReference type="Google" id="ProtNLM"/>
    </source>
</evidence>
<protein>
    <recommendedName>
        <fullName evidence="3">DUF4276 family protein</fullName>
    </recommendedName>
</protein>
<organism evidence="1 2">
    <name type="scientific">Candidatus Fischerbacteria bacterium RBG_13_37_8</name>
    <dbReference type="NCBI Taxonomy" id="1817863"/>
    <lineage>
        <taxon>Bacteria</taxon>
        <taxon>Candidatus Fischeribacteriota</taxon>
    </lineage>
</organism>
<evidence type="ECO:0000313" key="1">
    <source>
        <dbReference type="EMBL" id="OGF61391.1"/>
    </source>
</evidence>
<accession>A0A1F5VEN6</accession>
<dbReference type="InterPro" id="IPR025455">
    <property type="entry name" value="DUF4276"/>
</dbReference>
<proteinExistence type="predicted"/>
<dbReference type="Proteomes" id="UP000178943">
    <property type="component" value="Unassembled WGS sequence"/>
</dbReference>
<dbReference type="EMBL" id="MFGW01000197">
    <property type="protein sequence ID" value="OGF61391.1"/>
    <property type="molecule type" value="Genomic_DNA"/>
</dbReference>
<dbReference type="AlphaFoldDB" id="A0A1F5VEN6"/>
<reference evidence="1 2" key="1">
    <citation type="journal article" date="2016" name="Nat. Commun.">
        <title>Thousands of microbial genomes shed light on interconnected biogeochemical processes in an aquifer system.</title>
        <authorList>
            <person name="Anantharaman K."/>
            <person name="Brown C.T."/>
            <person name="Hug L.A."/>
            <person name="Sharon I."/>
            <person name="Castelle C.J."/>
            <person name="Probst A.J."/>
            <person name="Thomas B.C."/>
            <person name="Singh A."/>
            <person name="Wilkins M.J."/>
            <person name="Karaoz U."/>
            <person name="Brodie E.L."/>
            <person name="Williams K.H."/>
            <person name="Hubbard S.S."/>
            <person name="Banfield J.F."/>
        </authorList>
    </citation>
    <scope>NUCLEOTIDE SEQUENCE [LARGE SCALE GENOMIC DNA]</scope>
</reference>
<dbReference type="Pfam" id="PF14103">
    <property type="entry name" value="DUF4276"/>
    <property type="match status" value="1"/>
</dbReference>
<name>A0A1F5VEN6_9BACT</name>
<evidence type="ECO:0000313" key="2">
    <source>
        <dbReference type="Proteomes" id="UP000178943"/>
    </source>
</evidence>
<comment type="caution">
    <text evidence="1">The sequence shown here is derived from an EMBL/GenBank/DDBJ whole genome shotgun (WGS) entry which is preliminary data.</text>
</comment>
<gene>
    <name evidence="1" type="ORF">A2Y62_05835</name>
</gene>
<sequence>MKIALIGEGKNDKEVIPVFIKKIFQPYNIDPSIIARKVPRGDLFSSHKIRAYLEKDILAKHSRIDKAIICVDSECSDENEITDKAKLIEKELADINPQPIYIVLIHALEGWLLADTEAIESYLATKINIKPSDALVCKPKEMLSSIFRKAGKDFDYMRDNPRIAQLCNPDRIIMNNKSILALIKIAESD</sequence>